<name>A0A495SL94_9FLAO</name>
<dbReference type="InterPro" id="IPR002941">
    <property type="entry name" value="DNA_methylase_N4/N6"/>
</dbReference>
<dbReference type="Pfam" id="PF01555">
    <property type="entry name" value="N6_N4_Mtase"/>
    <property type="match status" value="1"/>
</dbReference>
<accession>A0A495SL94</accession>
<comment type="caution">
    <text evidence="4">The sequence shown here is derived from an EMBL/GenBank/DDBJ whole genome shotgun (WGS) entry which is preliminary data.</text>
</comment>
<gene>
    <name evidence="4" type="ORF">BCF58_0280</name>
</gene>
<dbReference type="Proteomes" id="UP000272428">
    <property type="component" value="Unassembled WGS sequence"/>
</dbReference>
<evidence type="ECO:0000313" key="4">
    <source>
        <dbReference type="EMBL" id="RKT01069.1"/>
    </source>
</evidence>
<evidence type="ECO:0000313" key="5">
    <source>
        <dbReference type="Proteomes" id="UP000272428"/>
    </source>
</evidence>
<dbReference type="GO" id="GO:0008170">
    <property type="term" value="F:N-methyltransferase activity"/>
    <property type="evidence" value="ECO:0007669"/>
    <property type="project" value="InterPro"/>
</dbReference>
<dbReference type="SUPFAM" id="SSF52540">
    <property type="entry name" value="P-loop containing nucleoside triphosphate hydrolases"/>
    <property type="match status" value="2"/>
</dbReference>
<dbReference type="SMART" id="SM00487">
    <property type="entry name" value="DEXDc"/>
    <property type="match status" value="1"/>
</dbReference>
<organism evidence="4 5">
    <name type="scientific">Chryseobacterium defluvii</name>
    <dbReference type="NCBI Taxonomy" id="160396"/>
    <lineage>
        <taxon>Bacteria</taxon>
        <taxon>Pseudomonadati</taxon>
        <taxon>Bacteroidota</taxon>
        <taxon>Flavobacteriia</taxon>
        <taxon>Flavobacteriales</taxon>
        <taxon>Weeksellaceae</taxon>
        <taxon>Chryseobacterium group</taxon>
        <taxon>Chryseobacterium</taxon>
    </lineage>
</organism>
<dbReference type="InterPro" id="IPR014001">
    <property type="entry name" value="Helicase_ATP-bd"/>
</dbReference>
<protein>
    <submittedName>
        <fullName evidence="4">DNA methylase</fullName>
    </submittedName>
</protein>
<dbReference type="SUPFAM" id="SSF53335">
    <property type="entry name" value="S-adenosyl-L-methionine-dependent methyltransferases"/>
    <property type="match status" value="1"/>
</dbReference>
<evidence type="ECO:0000259" key="3">
    <source>
        <dbReference type="SMART" id="SM00487"/>
    </source>
</evidence>
<dbReference type="Gene3D" id="3.40.50.150">
    <property type="entry name" value="Vaccinia Virus protein VP39"/>
    <property type="match status" value="1"/>
</dbReference>
<dbReference type="RefSeq" id="WP_121460015.1">
    <property type="nucleotide sequence ID" value="NZ_RBXB01000001.1"/>
</dbReference>
<proteinExistence type="predicted"/>
<evidence type="ECO:0000256" key="1">
    <source>
        <dbReference type="ARBA" id="ARBA00022603"/>
    </source>
</evidence>
<dbReference type="PANTHER" id="PTHR10799">
    <property type="entry name" value="SNF2/RAD54 HELICASE FAMILY"/>
    <property type="match status" value="1"/>
</dbReference>
<keyword evidence="1 4" id="KW-0489">Methyltransferase</keyword>
<dbReference type="GO" id="GO:0032259">
    <property type="term" value="P:methylation"/>
    <property type="evidence" value="ECO:0007669"/>
    <property type="project" value="UniProtKB-KW"/>
</dbReference>
<keyword evidence="2" id="KW-0808">Transferase</keyword>
<sequence length="908" mass="106123">MRYEEFLKNKVIVSEDFGFEVSELSPKLHLHQPDIVRWCLKGGRRAIFASFGLGKSMMQLEIAKQCILKENKPFLIVCPLGVIGEFKRDNEKLETGFDISYIKDTDDLAVQLAEKKAIDNYGEKEFEAAKSEYLESLNNQDLRIFDFDPATIYITNYERVRKGDIDPSLFSGVSFDEASILRNLKTETTNYVLNHFKKVPYRFVATATPTPNDFIEILNYAEYLGVADRGHLLTRFFKRDSTKAGNLQLLESKKDEFWKWVATWAVFINKPSDLGYDDSQYNLPKLHIHEIEVENYTDEVITDKYGKPILFKDNTKSLIDTSREKSQTVDIRVQKALEIVQQKGPEDNWILWHHLEAERMEIEKKFKGYSLNSVFGAQDNNWKEELLIGFSENKYQILSTKPKIAGSGCNFQHACHKMIFVGIDFKFNDFIQAVHRVYRFMQSEEVHVYIIFTQNEREVLKTLFDKWRKHKELQNEMISLVREYGLNSELIKSQMERQIFANGRKLIIGDATLYNNDTVIVHSDPEEMPDNSIGMHLTSIPFGDHYEYSDNYNDFGHNDGNEEFFKQMEFLTPELYRTLMPGRIAAIHVKDRPRYSHQTDVQFFTIEPFSDATVRHFTKQKVKDQITIWEGLTAEDGISNELKEKRLQELRSEYENRFHFIGRITITTDVVRENNQTYRLGWGEQRKDASKMGVGIPEYILLFRKPPSHTKNAYADDPVVKKIDEYLLSMWQLDAHSYWKSSGNRFLSAEEIKRFDMDRIYNAWKKYNTSEVYDYQKHLEACNMLEGEDKLSKLFMTLPPHSNQECVWSDINRMNTLNAKQVSSKKEKHICPLQLDIIERLIYRFTNEGDTVDDCFGGLFSTPYVALKLKRKAKACELNSEYFNDGVSYINAINYQINMPTLFDLIDA</sequence>
<dbReference type="GO" id="GO:0003677">
    <property type="term" value="F:DNA binding"/>
    <property type="evidence" value="ECO:0007669"/>
    <property type="project" value="InterPro"/>
</dbReference>
<dbReference type="OrthoDB" id="9800801at2"/>
<feature type="domain" description="Helicase ATP-binding" evidence="3">
    <location>
        <begin position="24"/>
        <end position="236"/>
    </location>
</feature>
<dbReference type="InterPro" id="IPR029063">
    <property type="entry name" value="SAM-dependent_MTases_sf"/>
</dbReference>
<keyword evidence="5" id="KW-1185">Reference proteome</keyword>
<dbReference type="EMBL" id="RBXB01000001">
    <property type="protein sequence ID" value="RKT01069.1"/>
    <property type="molecule type" value="Genomic_DNA"/>
</dbReference>
<dbReference type="Gene3D" id="3.40.50.300">
    <property type="entry name" value="P-loop containing nucleotide triphosphate hydrolases"/>
    <property type="match status" value="2"/>
</dbReference>
<evidence type="ECO:0000256" key="2">
    <source>
        <dbReference type="ARBA" id="ARBA00022679"/>
    </source>
</evidence>
<reference evidence="4 5" key="1">
    <citation type="submission" date="2018-10" db="EMBL/GenBank/DDBJ databases">
        <title>Genomic Encyclopedia of Archaeal and Bacterial Type Strains, Phase II (KMG-II): from individual species to whole genera.</title>
        <authorList>
            <person name="Goeker M."/>
        </authorList>
    </citation>
    <scope>NUCLEOTIDE SEQUENCE [LARGE SCALE GENOMIC DNA]</scope>
    <source>
        <strain evidence="4 5">DSM 14219</strain>
    </source>
</reference>
<dbReference type="AlphaFoldDB" id="A0A495SL94"/>
<dbReference type="InterPro" id="IPR027417">
    <property type="entry name" value="P-loop_NTPase"/>
</dbReference>